<dbReference type="Proteomes" id="UP000309819">
    <property type="component" value="Unassembled WGS sequence"/>
</dbReference>
<name>A0A5R8Z3A9_9PSED</name>
<sequence>MENIGNINVRSQFSSVSGVRRSPESSAVVESKELDESAQPEVELSSFAKQLAAAAERAAARDASLSRKELADFASKVLDKIGGDAYLLAKDFFDNFLPDTDDPELLERARQANAFATGRGDNPFKGLSREQLSLIIYDESGAFTINERRAARAERTDQHNEWARYIIDKMGAEYRQTGRNDQGLHEILDFYNSLPRIEVAQYGNYEANIKMQLAMHEVEWPEFNTSLIDMLANEWGAEKDLFGPQPTDIKEKNGQPEHVLDK</sequence>
<comment type="caution">
    <text evidence="2">The sequence shown here is derived from an EMBL/GenBank/DDBJ whole genome shotgun (WGS) entry which is preliminary data.</text>
</comment>
<accession>A0A5R8Z3A9</accession>
<reference evidence="2 3" key="1">
    <citation type="submission" date="2019-05" db="EMBL/GenBank/DDBJ databases">
        <title>Pseudomonas sp. SC006 isolated from lettuce that can produce HBGAs.</title>
        <authorList>
            <person name="Wang D."/>
            <person name="Liao N."/>
            <person name="Liu D."/>
            <person name="Zhang Z."/>
            <person name="Zou S."/>
        </authorList>
    </citation>
    <scope>NUCLEOTIDE SEQUENCE [LARGE SCALE GENOMIC DNA]</scope>
    <source>
        <strain evidence="2 3">SC006</strain>
    </source>
</reference>
<feature type="compositionally biased region" description="Basic and acidic residues" evidence="1">
    <location>
        <begin position="248"/>
        <end position="262"/>
    </location>
</feature>
<dbReference type="OrthoDB" id="6282430at2"/>
<organism evidence="2 3">
    <name type="scientific">Pseudomonas mosselii</name>
    <dbReference type="NCBI Taxonomy" id="78327"/>
    <lineage>
        <taxon>Bacteria</taxon>
        <taxon>Pseudomonadati</taxon>
        <taxon>Pseudomonadota</taxon>
        <taxon>Gammaproteobacteria</taxon>
        <taxon>Pseudomonadales</taxon>
        <taxon>Pseudomonadaceae</taxon>
        <taxon>Pseudomonas</taxon>
    </lineage>
</organism>
<proteinExistence type="predicted"/>
<protein>
    <submittedName>
        <fullName evidence="2">Uncharacterized protein</fullName>
    </submittedName>
</protein>
<feature type="region of interest" description="Disordered" evidence="1">
    <location>
        <begin position="242"/>
        <end position="262"/>
    </location>
</feature>
<dbReference type="RefSeq" id="WP_138219845.1">
    <property type="nucleotide sequence ID" value="NZ_VAUO01000005.1"/>
</dbReference>
<evidence type="ECO:0000313" key="3">
    <source>
        <dbReference type="Proteomes" id="UP000309819"/>
    </source>
</evidence>
<evidence type="ECO:0000313" key="2">
    <source>
        <dbReference type="EMBL" id="TLP60081.1"/>
    </source>
</evidence>
<feature type="region of interest" description="Disordered" evidence="1">
    <location>
        <begin position="16"/>
        <end position="36"/>
    </location>
</feature>
<evidence type="ECO:0000256" key="1">
    <source>
        <dbReference type="SAM" id="MobiDB-lite"/>
    </source>
</evidence>
<dbReference type="EMBL" id="VAUO01000005">
    <property type="protein sequence ID" value="TLP60081.1"/>
    <property type="molecule type" value="Genomic_DNA"/>
</dbReference>
<keyword evidence="3" id="KW-1185">Reference proteome</keyword>
<gene>
    <name evidence="2" type="ORF">FEM01_12825</name>
</gene>
<dbReference type="AlphaFoldDB" id="A0A5R8Z3A9"/>